<sequence>MNNLILLILAKLLHSGGAITCYTCSSDPNSEDLYDPDCGTNGYDGHSEEDYFKYSCHTKVYEDRSVERYWDDTIFGTGQCFWVDDDVSYWICHCDTTRCNNNNCAYCHQPTTQGPTSATTTAEITPTTPGSPSQGLTCYSCMDCSSVDENTNTITDGEFQSCVTAIFGTEESVMRMGDPDLHLDGECIHEDDGIFCYCITDLCNDSDTFLESAHKKS</sequence>
<keyword evidence="3" id="KW-1185">Reference proteome</keyword>
<evidence type="ECO:0000313" key="2">
    <source>
        <dbReference type="EMBL" id="CAL4072700.1"/>
    </source>
</evidence>
<name>A0AAV2Q5U1_MEGNR</name>
<evidence type="ECO:0000313" key="3">
    <source>
        <dbReference type="Proteomes" id="UP001497623"/>
    </source>
</evidence>
<keyword evidence="1" id="KW-0732">Signal</keyword>
<dbReference type="AlphaFoldDB" id="A0AAV2Q5U1"/>
<evidence type="ECO:0000256" key="1">
    <source>
        <dbReference type="SAM" id="SignalP"/>
    </source>
</evidence>
<reference evidence="2 3" key="1">
    <citation type="submission" date="2024-05" db="EMBL/GenBank/DDBJ databases">
        <authorList>
            <person name="Wallberg A."/>
        </authorList>
    </citation>
    <scope>NUCLEOTIDE SEQUENCE [LARGE SCALE GENOMIC DNA]</scope>
</reference>
<dbReference type="Proteomes" id="UP001497623">
    <property type="component" value="Unassembled WGS sequence"/>
</dbReference>
<protein>
    <submittedName>
        <fullName evidence="2">Uncharacterized protein</fullName>
    </submittedName>
</protein>
<gene>
    <name evidence="2" type="ORF">MNOR_LOCUS8900</name>
</gene>
<feature type="chain" id="PRO_5044010732" evidence="1">
    <location>
        <begin position="19"/>
        <end position="217"/>
    </location>
</feature>
<comment type="caution">
    <text evidence="2">The sequence shown here is derived from an EMBL/GenBank/DDBJ whole genome shotgun (WGS) entry which is preliminary data.</text>
</comment>
<accession>A0AAV2Q5U1</accession>
<feature type="signal peptide" evidence="1">
    <location>
        <begin position="1"/>
        <end position="18"/>
    </location>
</feature>
<organism evidence="2 3">
    <name type="scientific">Meganyctiphanes norvegica</name>
    <name type="common">Northern krill</name>
    <name type="synonym">Thysanopoda norvegica</name>
    <dbReference type="NCBI Taxonomy" id="48144"/>
    <lineage>
        <taxon>Eukaryota</taxon>
        <taxon>Metazoa</taxon>
        <taxon>Ecdysozoa</taxon>
        <taxon>Arthropoda</taxon>
        <taxon>Crustacea</taxon>
        <taxon>Multicrustacea</taxon>
        <taxon>Malacostraca</taxon>
        <taxon>Eumalacostraca</taxon>
        <taxon>Eucarida</taxon>
        <taxon>Euphausiacea</taxon>
        <taxon>Euphausiidae</taxon>
        <taxon>Meganyctiphanes</taxon>
    </lineage>
</organism>
<proteinExistence type="predicted"/>
<dbReference type="EMBL" id="CAXKWB010004201">
    <property type="protein sequence ID" value="CAL4072700.1"/>
    <property type="molecule type" value="Genomic_DNA"/>
</dbReference>